<dbReference type="InterPro" id="IPR035948">
    <property type="entry name" value="YwqG-like_sf"/>
</dbReference>
<dbReference type="InterPro" id="IPR015315">
    <property type="entry name" value="DUF1963"/>
</dbReference>
<comment type="caution">
    <text evidence="1">The sequence shown here is derived from an EMBL/GenBank/DDBJ whole genome shotgun (WGS) entry which is preliminary data.</text>
</comment>
<keyword evidence="2" id="KW-1185">Reference proteome</keyword>
<dbReference type="Proteomes" id="UP000319204">
    <property type="component" value="Unassembled WGS sequence"/>
</dbReference>
<dbReference type="EMBL" id="VNIK02000012">
    <property type="protein sequence ID" value="KAB5485443.1"/>
    <property type="molecule type" value="Genomic_DNA"/>
</dbReference>
<accession>A0A5N5IU30</accession>
<evidence type="ECO:0000313" key="1">
    <source>
        <dbReference type="EMBL" id="KAB5485443.1"/>
    </source>
</evidence>
<sequence length="262" mass="30322">MYYKKTTEIIDDFLKRNKIPHLSIYLEASLTTYLDFKQTPINPKDEASVPLGTSKMYGLPHLPDSIDFPLGLHFIAQFNCSDLKPYDVDDILPENGIFYFFVDETLEGISCHYYDGPLDELKIQDYPVQEGKLPYEDKFKGQPRAISFEESEVIVLSTNVYWDREIGDLSLVLIDELKQALGDHIITIDDVQGHVNVLSGDYIFGKACFHQNEDHFDDFERHVLFFCFRMGEGHVNFFIRKGKLNPKKKLKKQIFAVYSPKS</sequence>
<dbReference type="SUPFAM" id="SSF103032">
    <property type="entry name" value="Hypothetical protein YwqG"/>
    <property type="match status" value="1"/>
</dbReference>
<dbReference type="RefSeq" id="WP_151891310.1">
    <property type="nucleotide sequence ID" value="NZ_VNIK02000012.1"/>
</dbReference>
<gene>
    <name evidence="1" type="ORF">FOT42_014765</name>
</gene>
<dbReference type="OrthoDB" id="8856529at2"/>
<dbReference type="AlphaFoldDB" id="A0A5N5IU30"/>
<dbReference type="Gene3D" id="2.30.320.10">
    <property type="entry name" value="YwqG-like"/>
    <property type="match status" value="1"/>
</dbReference>
<evidence type="ECO:0000313" key="2">
    <source>
        <dbReference type="Proteomes" id="UP000319204"/>
    </source>
</evidence>
<dbReference type="Pfam" id="PF09234">
    <property type="entry name" value="DUF1963"/>
    <property type="match status" value="1"/>
</dbReference>
<name>A0A5N5IU30_9FLAO</name>
<reference evidence="1" key="1">
    <citation type="submission" date="2019-10" db="EMBL/GenBank/DDBJ databases">
        <title>Muricauda hadale sp. nov., a piezophilic bacterium isolated from hadopelagic water of the Mariana Trench.</title>
        <authorList>
            <person name="Wei Y."/>
        </authorList>
    </citation>
    <scope>NUCLEOTIDE SEQUENCE [LARGE SCALE GENOMIC DNA]</scope>
    <source>
        <strain evidence="1">MT-229</strain>
    </source>
</reference>
<organism evidence="1 2">
    <name type="scientific">Flagellimonas hadalis</name>
    <dbReference type="NCBI Taxonomy" id="2597517"/>
    <lineage>
        <taxon>Bacteria</taxon>
        <taxon>Pseudomonadati</taxon>
        <taxon>Bacteroidota</taxon>
        <taxon>Flavobacteriia</taxon>
        <taxon>Flavobacteriales</taxon>
        <taxon>Flavobacteriaceae</taxon>
        <taxon>Flagellimonas</taxon>
    </lineage>
</organism>
<proteinExistence type="predicted"/>
<protein>
    <submittedName>
        <fullName evidence="1">DUF1963 domain-containing protein</fullName>
    </submittedName>
</protein>